<dbReference type="RefSeq" id="WP_200685380.1">
    <property type="nucleotide sequence ID" value="NZ_JAEPRQ010000002.1"/>
</dbReference>
<dbReference type="Proteomes" id="UP000640485">
    <property type="component" value="Unassembled WGS sequence"/>
</dbReference>
<proteinExistence type="predicted"/>
<dbReference type="AlphaFoldDB" id="A0A934SEL3"/>
<comment type="caution">
    <text evidence="1">The sequence shown here is derived from an EMBL/GenBank/DDBJ whole genome shotgun (WGS) entry which is preliminary data.</text>
</comment>
<sequence>MPRNITFVAVAVLPLLLTACGTPQERCISRNTDEYRTISRLLAEVEGNLARGYAWEERQVVRDHLTQCRRVYRDKDGNAHVGYEPCWRDRIETERYRVPIDPAVEERKRANLSQRKEALSGRAAQVVQACKAAYPEEEQG</sequence>
<name>A0A934SEL3_9RHOB</name>
<gene>
    <name evidence="1" type="ORF">JJJ17_08440</name>
</gene>
<keyword evidence="2" id="KW-1185">Reference proteome</keyword>
<organism evidence="1 2">
    <name type="scientific">Paracoccus caeni</name>
    <dbReference type="NCBI Taxonomy" id="657651"/>
    <lineage>
        <taxon>Bacteria</taxon>
        <taxon>Pseudomonadati</taxon>
        <taxon>Pseudomonadota</taxon>
        <taxon>Alphaproteobacteria</taxon>
        <taxon>Rhodobacterales</taxon>
        <taxon>Paracoccaceae</taxon>
        <taxon>Paracoccus</taxon>
    </lineage>
</organism>
<evidence type="ECO:0000313" key="1">
    <source>
        <dbReference type="EMBL" id="MBK4215949.1"/>
    </source>
</evidence>
<dbReference type="PROSITE" id="PS51257">
    <property type="entry name" value="PROKAR_LIPOPROTEIN"/>
    <property type="match status" value="1"/>
</dbReference>
<protein>
    <submittedName>
        <fullName evidence="1">Uncharacterized protein</fullName>
    </submittedName>
</protein>
<evidence type="ECO:0000313" key="2">
    <source>
        <dbReference type="Proteomes" id="UP000640485"/>
    </source>
</evidence>
<accession>A0A934SEL3</accession>
<dbReference type="EMBL" id="JAEPRQ010000002">
    <property type="protein sequence ID" value="MBK4215949.1"/>
    <property type="molecule type" value="Genomic_DNA"/>
</dbReference>
<reference evidence="1" key="1">
    <citation type="submission" date="2021-01" db="EMBL/GenBank/DDBJ databases">
        <title>Paracoccus amoyensis sp. nov., isolated from the surface seawater along the coast of Xiamen Island, China.</title>
        <authorList>
            <person name="Lyu L."/>
        </authorList>
    </citation>
    <scope>NUCLEOTIDE SEQUENCE</scope>
    <source>
        <strain evidence="1">MJ17</strain>
    </source>
</reference>